<evidence type="ECO:0000259" key="5">
    <source>
        <dbReference type="PROSITE" id="PS51352"/>
    </source>
</evidence>
<evidence type="ECO:0000256" key="1">
    <source>
        <dbReference type="ARBA" id="ARBA00004196"/>
    </source>
</evidence>
<evidence type="ECO:0000313" key="6">
    <source>
        <dbReference type="EMBL" id="GAA3898519.1"/>
    </source>
</evidence>
<dbReference type="PROSITE" id="PS00194">
    <property type="entry name" value="THIOREDOXIN_1"/>
    <property type="match status" value="1"/>
</dbReference>
<dbReference type="PANTHER" id="PTHR42852">
    <property type="entry name" value="THIOL:DISULFIDE INTERCHANGE PROTEIN DSBE"/>
    <property type="match status" value="1"/>
</dbReference>
<dbReference type="Gene3D" id="3.40.30.10">
    <property type="entry name" value="Glutaredoxin"/>
    <property type="match status" value="1"/>
</dbReference>
<dbReference type="EMBL" id="BAABBM010000001">
    <property type="protein sequence ID" value="GAA3898519.1"/>
    <property type="molecule type" value="Genomic_DNA"/>
</dbReference>
<evidence type="ECO:0000256" key="3">
    <source>
        <dbReference type="ARBA" id="ARBA00023284"/>
    </source>
</evidence>
<proteinExistence type="predicted"/>
<keyword evidence="7" id="KW-1185">Reference proteome</keyword>
<dbReference type="CDD" id="cd02966">
    <property type="entry name" value="TlpA_like_family"/>
    <property type="match status" value="1"/>
</dbReference>
<dbReference type="SUPFAM" id="SSF52833">
    <property type="entry name" value="Thioredoxin-like"/>
    <property type="match status" value="1"/>
</dbReference>
<gene>
    <name evidence="6" type="ORF">GCM10022276_16790</name>
</gene>
<keyword evidence="3" id="KW-0676">Redox-active center</keyword>
<feature type="region of interest" description="Disordered" evidence="4">
    <location>
        <begin position="22"/>
        <end position="56"/>
    </location>
</feature>
<evidence type="ECO:0000256" key="2">
    <source>
        <dbReference type="ARBA" id="ARBA00022748"/>
    </source>
</evidence>
<protein>
    <submittedName>
        <fullName evidence="6">TlpA disulfide reductase family protein</fullName>
    </submittedName>
</protein>
<comment type="caution">
    <text evidence="6">The sequence shown here is derived from an EMBL/GenBank/DDBJ whole genome shotgun (WGS) entry which is preliminary data.</text>
</comment>
<dbReference type="PROSITE" id="PS51257">
    <property type="entry name" value="PROKAR_LIPOPROTEIN"/>
    <property type="match status" value="1"/>
</dbReference>
<reference evidence="7" key="1">
    <citation type="journal article" date="2019" name="Int. J. Syst. Evol. Microbiol.">
        <title>The Global Catalogue of Microorganisms (GCM) 10K type strain sequencing project: providing services to taxonomists for standard genome sequencing and annotation.</title>
        <authorList>
            <consortium name="The Broad Institute Genomics Platform"/>
            <consortium name="The Broad Institute Genome Sequencing Center for Infectious Disease"/>
            <person name="Wu L."/>
            <person name="Ma J."/>
        </authorList>
    </citation>
    <scope>NUCLEOTIDE SEQUENCE [LARGE SCALE GENOMIC DNA]</scope>
    <source>
        <strain evidence="7">JCM 17543</strain>
    </source>
</reference>
<dbReference type="Proteomes" id="UP001500827">
    <property type="component" value="Unassembled WGS sequence"/>
</dbReference>
<dbReference type="InterPro" id="IPR050553">
    <property type="entry name" value="Thioredoxin_ResA/DsbE_sf"/>
</dbReference>
<dbReference type="InterPro" id="IPR017937">
    <property type="entry name" value="Thioredoxin_CS"/>
</dbReference>
<dbReference type="Pfam" id="PF08534">
    <property type="entry name" value="Redoxin"/>
    <property type="match status" value="1"/>
</dbReference>
<dbReference type="InterPro" id="IPR036249">
    <property type="entry name" value="Thioredoxin-like_sf"/>
</dbReference>
<name>A0ABP7LE21_9SPHN</name>
<organism evidence="6 7">
    <name type="scientific">Sphingomonas limnosediminicola</name>
    <dbReference type="NCBI Taxonomy" id="940133"/>
    <lineage>
        <taxon>Bacteria</taxon>
        <taxon>Pseudomonadati</taxon>
        <taxon>Pseudomonadota</taxon>
        <taxon>Alphaproteobacteria</taxon>
        <taxon>Sphingomonadales</taxon>
        <taxon>Sphingomonadaceae</taxon>
        <taxon>Sphingomonas</taxon>
    </lineage>
</organism>
<dbReference type="PANTHER" id="PTHR42852:SF17">
    <property type="entry name" value="THIOREDOXIN-LIKE PROTEIN HI_1115"/>
    <property type="match status" value="1"/>
</dbReference>
<accession>A0ABP7LE21</accession>
<comment type="subcellular location">
    <subcellularLocation>
        <location evidence="1">Cell envelope</location>
    </subcellularLocation>
</comment>
<dbReference type="RefSeq" id="WP_344699228.1">
    <property type="nucleotide sequence ID" value="NZ_BAABBM010000001.1"/>
</dbReference>
<dbReference type="PROSITE" id="PS51352">
    <property type="entry name" value="THIOREDOXIN_2"/>
    <property type="match status" value="1"/>
</dbReference>
<evidence type="ECO:0000313" key="7">
    <source>
        <dbReference type="Proteomes" id="UP001500827"/>
    </source>
</evidence>
<evidence type="ECO:0000256" key="4">
    <source>
        <dbReference type="SAM" id="MobiDB-lite"/>
    </source>
</evidence>
<feature type="domain" description="Thioredoxin" evidence="5">
    <location>
        <begin position="44"/>
        <end position="188"/>
    </location>
</feature>
<sequence>MRTLLICSVLFAVSACHKPAEQSPAENVAASEQPAGPVKGVDRSHRGQAAPDATFKSADGEDASLAELMGKTVLVNLWATWCAPCVKELPTLDRLAAAQQKAGGVQVIAVSQDSGPHASVEAFLEAHKIQTLGAYQDEKMALSGALGPDTVLPTTILLDAQGKEVWRYVGDLDWTSAEAAKLLSEAGASGKL</sequence>
<keyword evidence="2" id="KW-0201">Cytochrome c-type biogenesis</keyword>
<dbReference type="InterPro" id="IPR013766">
    <property type="entry name" value="Thioredoxin_domain"/>
</dbReference>
<dbReference type="InterPro" id="IPR013740">
    <property type="entry name" value="Redoxin"/>
</dbReference>